<accession>A0A021VVB0</accession>
<dbReference type="FunFam" id="2.30.170.40:FF:000002">
    <property type="entry name" value="50S ribosomal protein L28"/>
    <property type="match status" value="1"/>
</dbReference>
<dbReference type="EMBL" id="AXCW01000139">
    <property type="protein sequence ID" value="EYR63002.1"/>
    <property type="molecule type" value="Genomic_DNA"/>
</dbReference>
<dbReference type="GO" id="GO:1990904">
    <property type="term" value="C:ribonucleoprotein complex"/>
    <property type="evidence" value="ECO:0007669"/>
    <property type="project" value="UniProtKB-KW"/>
</dbReference>
<dbReference type="Pfam" id="PF00830">
    <property type="entry name" value="Ribosomal_L28"/>
    <property type="match status" value="1"/>
</dbReference>
<evidence type="ECO:0000256" key="5">
    <source>
        <dbReference type="HAMAP-Rule" id="MF_00373"/>
    </source>
</evidence>
<sequence>MAANCDVCGKGPGFGHSISHSHRRTKRRWNPNIQRVRAVVAGAPKRVHVCTSCLKAGKVQRSA</sequence>
<dbReference type="AlphaFoldDB" id="A0A021VVB0"/>
<dbReference type="GO" id="GO:0006412">
    <property type="term" value="P:translation"/>
    <property type="evidence" value="ECO:0007669"/>
    <property type="project" value="UniProtKB-UniRule"/>
</dbReference>
<dbReference type="PANTHER" id="PTHR39080">
    <property type="entry name" value="50S RIBOSOMAL PROTEIN L28"/>
    <property type="match status" value="1"/>
</dbReference>
<dbReference type="PANTHER" id="PTHR39080:SF1">
    <property type="entry name" value="LARGE RIBOSOMAL SUBUNIT PROTEIN BL28A"/>
    <property type="match status" value="1"/>
</dbReference>
<evidence type="ECO:0000256" key="4">
    <source>
        <dbReference type="ARBA" id="ARBA00035174"/>
    </source>
</evidence>
<reference evidence="6 7" key="1">
    <citation type="submission" date="2014-01" db="EMBL/GenBank/DDBJ databases">
        <title>Actinotalea ferrariae CF5-4.</title>
        <authorList>
            <person name="Chen F."/>
            <person name="Li Y."/>
            <person name="Wang G."/>
        </authorList>
    </citation>
    <scope>NUCLEOTIDE SEQUENCE [LARGE SCALE GENOMIC DNA]</scope>
    <source>
        <strain evidence="6 7">CF5-4</strain>
    </source>
</reference>
<dbReference type="InterPro" id="IPR034704">
    <property type="entry name" value="Ribosomal_bL28/bL31-like_sf"/>
</dbReference>
<evidence type="ECO:0000256" key="1">
    <source>
        <dbReference type="ARBA" id="ARBA00008760"/>
    </source>
</evidence>
<dbReference type="InterPro" id="IPR037147">
    <property type="entry name" value="Ribosomal_bL28_sf"/>
</dbReference>
<evidence type="ECO:0000313" key="6">
    <source>
        <dbReference type="EMBL" id="EYR63002.1"/>
    </source>
</evidence>
<dbReference type="InterPro" id="IPR026569">
    <property type="entry name" value="Ribosomal_bL28"/>
</dbReference>
<proteinExistence type="inferred from homology"/>
<comment type="caution">
    <text evidence="6">The sequence shown here is derived from an EMBL/GenBank/DDBJ whole genome shotgun (WGS) entry which is preliminary data.</text>
</comment>
<dbReference type="GO" id="GO:0003735">
    <property type="term" value="F:structural constituent of ribosome"/>
    <property type="evidence" value="ECO:0007669"/>
    <property type="project" value="InterPro"/>
</dbReference>
<evidence type="ECO:0000256" key="2">
    <source>
        <dbReference type="ARBA" id="ARBA00022980"/>
    </source>
</evidence>
<keyword evidence="3 5" id="KW-0687">Ribonucleoprotein</keyword>
<keyword evidence="7" id="KW-1185">Reference proteome</keyword>
<gene>
    <name evidence="5" type="primary">rpmB</name>
    <name evidence="6" type="ORF">N866_03695</name>
</gene>
<dbReference type="Proteomes" id="UP000019753">
    <property type="component" value="Unassembled WGS sequence"/>
</dbReference>
<evidence type="ECO:0000256" key="3">
    <source>
        <dbReference type="ARBA" id="ARBA00023274"/>
    </source>
</evidence>
<name>A0A021VVB0_9CELL</name>
<organism evidence="6 7">
    <name type="scientific">Actinotalea ferrariae CF5-4</name>
    <dbReference type="NCBI Taxonomy" id="948458"/>
    <lineage>
        <taxon>Bacteria</taxon>
        <taxon>Bacillati</taxon>
        <taxon>Actinomycetota</taxon>
        <taxon>Actinomycetes</taxon>
        <taxon>Micrococcales</taxon>
        <taxon>Cellulomonadaceae</taxon>
        <taxon>Actinotalea</taxon>
    </lineage>
</organism>
<dbReference type="InterPro" id="IPR001383">
    <property type="entry name" value="Ribosomal_bL28_bact-type"/>
</dbReference>
<dbReference type="RefSeq" id="WP_034226762.1">
    <property type="nucleotide sequence ID" value="NZ_AXCW01000139.1"/>
</dbReference>
<protein>
    <recommendedName>
        <fullName evidence="4 5">Large ribosomal subunit protein bL28</fullName>
    </recommendedName>
</protein>
<dbReference type="HAMAP" id="MF_00373">
    <property type="entry name" value="Ribosomal_bL28"/>
    <property type="match status" value="1"/>
</dbReference>
<dbReference type="OrthoDB" id="9805609at2"/>
<keyword evidence="2 5" id="KW-0689">Ribosomal protein</keyword>
<dbReference type="GO" id="GO:0005840">
    <property type="term" value="C:ribosome"/>
    <property type="evidence" value="ECO:0007669"/>
    <property type="project" value="UniProtKB-KW"/>
</dbReference>
<dbReference type="SUPFAM" id="SSF143800">
    <property type="entry name" value="L28p-like"/>
    <property type="match status" value="1"/>
</dbReference>
<dbReference type="Gene3D" id="2.30.170.40">
    <property type="entry name" value="Ribosomal protein L28/L24"/>
    <property type="match status" value="1"/>
</dbReference>
<dbReference type="NCBIfam" id="TIGR00009">
    <property type="entry name" value="L28"/>
    <property type="match status" value="1"/>
</dbReference>
<dbReference type="InterPro" id="IPR050096">
    <property type="entry name" value="Bacterial_rp_bL28"/>
</dbReference>
<comment type="similarity">
    <text evidence="1 5">Belongs to the bacterial ribosomal protein bL28 family.</text>
</comment>
<evidence type="ECO:0000313" key="7">
    <source>
        <dbReference type="Proteomes" id="UP000019753"/>
    </source>
</evidence>